<comment type="caution">
    <text evidence="2">The sequence shown here is derived from an EMBL/GenBank/DDBJ whole genome shotgun (WGS) entry which is preliminary data.</text>
</comment>
<dbReference type="SUPFAM" id="SSF81301">
    <property type="entry name" value="Nucleotidyltransferase"/>
    <property type="match status" value="1"/>
</dbReference>
<organism evidence="2 3">
    <name type="scientific">Carboxylicivirga marina</name>
    <dbReference type="NCBI Taxonomy" id="2800988"/>
    <lineage>
        <taxon>Bacteria</taxon>
        <taxon>Pseudomonadati</taxon>
        <taxon>Bacteroidota</taxon>
        <taxon>Bacteroidia</taxon>
        <taxon>Marinilabiliales</taxon>
        <taxon>Marinilabiliaceae</taxon>
        <taxon>Carboxylicivirga</taxon>
    </lineage>
</organism>
<keyword evidence="3" id="KW-1185">Reference proteome</keyword>
<dbReference type="InterPro" id="IPR043519">
    <property type="entry name" value="NT_sf"/>
</dbReference>
<sequence>MNKREQHIIQLIKKRISEKNPAAEVVLFGSHARGQANEDSDWDILILLNSLQVNRKLEKEYREALFDVELEIGEPISTFVYSKKDWESKHAVTPLYRNVQKEGIRLS</sequence>
<dbReference type="CDD" id="cd05403">
    <property type="entry name" value="NT_KNTase_like"/>
    <property type="match status" value="1"/>
</dbReference>
<dbReference type="EMBL" id="JAENRR010000105">
    <property type="protein sequence ID" value="MBK3519925.1"/>
    <property type="molecule type" value="Genomic_DNA"/>
</dbReference>
<feature type="domain" description="Polymerase nucleotidyl transferase" evidence="1">
    <location>
        <begin position="11"/>
        <end position="84"/>
    </location>
</feature>
<evidence type="ECO:0000313" key="3">
    <source>
        <dbReference type="Proteomes" id="UP000605676"/>
    </source>
</evidence>
<proteinExistence type="predicted"/>
<evidence type="ECO:0000259" key="1">
    <source>
        <dbReference type="Pfam" id="PF01909"/>
    </source>
</evidence>
<protein>
    <submittedName>
        <fullName evidence="2">Nucleotidyltransferase domain-containing protein</fullName>
    </submittedName>
</protein>
<dbReference type="Proteomes" id="UP000605676">
    <property type="component" value="Unassembled WGS sequence"/>
</dbReference>
<dbReference type="Pfam" id="PF01909">
    <property type="entry name" value="NTP_transf_2"/>
    <property type="match status" value="1"/>
</dbReference>
<evidence type="ECO:0000313" key="2">
    <source>
        <dbReference type="EMBL" id="MBK3519925.1"/>
    </source>
</evidence>
<accession>A0ABS1HQI4</accession>
<dbReference type="InterPro" id="IPR052548">
    <property type="entry name" value="Type_VII_TA_antitoxin"/>
</dbReference>
<reference evidence="2 3" key="1">
    <citation type="submission" date="2021-01" db="EMBL/GenBank/DDBJ databases">
        <title>Carboxyliciviraga sp.nov., isolated from coastal sediments.</title>
        <authorList>
            <person name="Lu D."/>
            <person name="Zhang T."/>
        </authorList>
    </citation>
    <scope>NUCLEOTIDE SEQUENCE [LARGE SCALE GENOMIC DNA]</scope>
    <source>
        <strain evidence="2 3">N1Y132</strain>
    </source>
</reference>
<name>A0ABS1HQI4_9BACT</name>
<dbReference type="RefSeq" id="WP_200467144.1">
    <property type="nucleotide sequence ID" value="NZ_JAENRR010000105.1"/>
</dbReference>
<dbReference type="Gene3D" id="3.30.460.10">
    <property type="entry name" value="Beta Polymerase, domain 2"/>
    <property type="match status" value="1"/>
</dbReference>
<dbReference type="PANTHER" id="PTHR33933">
    <property type="entry name" value="NUCLEOTIDYLTRANSFERASE"/>
    <property type="match status" value="1"/>
</dbReference>
<dbReference type="InterPro" id="IPR002934">
    <property type="entry name" value="Polymerase_NTP_transf_dom"/>
</dbReference>
<dbReference type="PANTHER" id="PTHR33933:SF1">
    <property type="entry name" value="PROTEIN ADENYLYLTRANSFERASE MNTA-RELATED"/>
    <property type="match status" value="1"/>
</dbReference>
<gene>
    <name evidence="2" type="ORF">JIV24_21480</name>
</gene>